<proteinExistence type="predicted"/>
<dbReference type="EMBL" id="JAGIZQ010000005">
    <property type="protein sequence ID" value="KAH6628164.1"/>
    <property type="molecule type" value="Genomic_DNA"/>
</dbReference>
<sequence length="496" mass="53686">MTAVVAPRAAPLSPERLEPLNLPNPAPTAGLQPQLLLPGEAGYAARQESYWSLSSGQVQPAAIFRPSSAQDVSAAVQALVQAKQPFAVRSGGHGFAFSNNIDGGVTIDLGQLSTVVYDIASETVTFGAGCLWQDVYDELHKYGRAVSGAREGDVGVGGLLLGGGVTFFTSRHGFACDNVLAYEVVLADGRTVNVDRESHPDLFRCLKGGSNNFGVVTKFTMVTIPCAKVWGGMAVMPRQAIPAAIESVVSFADNVVNDADSDLTAIITHTPEFKDVVVSSLFVNVAGVEKPAAYDQWLAQPQIRNTAKMTSLPALVREAKVPGMMREIWFTLTLKNDARILTYASALHDQLVADLTAFIPGQEFITKCIFQHLPTVAIQNSVAAGRNVMGVERQQHNGILFHAISMVMTNEQEAFAYEKVKTWVDSVEEFSRGIEGGLLEWRYLNYANKTQDPMATYGEENIRLMQGVAAKYDPEEVFQRLCPGGFKVLAIGAQRK</sequence>
<dbReference type="Proteomes" id="UP000724584">
    <property type="component" value="Unassembled WGS sequence"/>
</dbReference>
<protein>
    <submittedName>
        <fullName evidence="1">Uncharacterized protein</fullName>
    </submittedName>
</protein>
<organism evidence="1 2">
    <name type="scientific">Chaetomium tenue</name>
    <dbReference type="NCBI Taxonomy" id="1854479"/>
    <lineage>
        <taxon>Eukaryota</taxon>
        <taxon>Fungi</taxon>
        <taxon>Dikarya</taxon>
        <taxon>Ascomycota</taxon>
        <taxon>Pezizomycotina</taxon>
        <taxon>Sordariomycetes</taxon>
        <taxon>Sordariomycetidae</taxon>
        <taxon>Sordariales</taxon>
        <taxon>Chaetomiaceae</taxon>
        <taxon>Chaetomium</taxon>
    </lineage>
</organism>
<comment type="caution">
    <text evidence="1">The sequence shown here is derived from an EMBL/GenBank/DDBJ whole genome shotgun (WGS) entry which is preliminary data.</text>
</comment>
<keyword evidence="2" id="KW-1185">Reference proteome</keyword>
<evidence type="ECO:0000313" key="1">
    <source>
        <dbReference type="EMBL" id="KAH6628164.1"/>
    </source>
</evidence>
<name>A0ACB7P2S8_9PEZI</name>
<evidence type="ECO:0000313" key="2">
    <source>
        <dbReference type="Proteomes" id="UP000724584"/>
    </source>
</evidence>
<gene>
    <name evidence="1" type="ORF">F5144DRAFT_578139</name>
</gene>
<reference evidence="1 2" key="1">
    <citation type="journal article" date="2021" name="Nat. Commun.">
        <title>Genetic determinants of endophytism in the Arabidopsis root mycobiome.</title>
        <authorList>
            <person name="Mesny F."/>
            <person name="Miyauchi S."/>
            <person name="Thiergart T."/>
            <person name="Pickel B."/>
            <person name="Atanasova L."/>
            <person name="Karlsson M."/>
            <person name="Huettel B."/>
            <person name="Barry K.W."/>
            <person name="Haridas S."/>
            <person name="Chen C."/>
            <person name="Bauer D."/>
            <person name="Andreopoulos W."/>
            <person name="Pangilinan J."/>
            <person name="LaButti K."/>
            <person name="Riley R."/>
            <person name="Lipzen A."/>
            <person name="Clum A."/>
            <person name="Drula E."/>
            <person name="Henrissat B."/>
            <person name="Kohler A."/>
            <person name="Grigoriev I.V."/>
            <person name="Martin F.M."/>
            <person name="Hacquard S."/>
        </authorList>
    </citation>
    <scope>NUCLEOTIDE SEQUENCE [LARGE SCALE GENOMIC DNA]</scope>
    <source>
        <strain evidence="1 2">MPI-SDFR-AT-0079</strain>
    </source>
</reference>
<accession>A0ACB7P2S8</accession>